<dbReference type="Pfam" id="PF05938">
    <property type="entry name" value="Self-incomp_S1"/>
    <property type="match status" value="1"/>
</dbReference>
<dbReference type="Proteomes" id="UP001443914">
    <property type="component" value="Unassembled WGS sequence"/>
</dbReference>
<gene>
    <name evidence="7" type="ORF">RND81_10G227100</name>
</gene>
<dbReference type="GO" id="GO:0005576">
    <property type="term" value="C:extracellular region"/>
    <property type="evidence" value="ECO:0007669"/>
    <property type="project" value="UniProtKB-SubCell"/>
</dbReference>
<dbReference type="PANTHER" id="PTHR31232:SF155">
    <property type="entry name" value="PLANT SELF-INCOMPATIBILITY PROTEIN S1 FAMILY"/>
    <property type="match status" value="1"/>
</dbReference>
<keyword evidence="8" id="KW-1185">Reference proteome</keyword>
<sequence length="163" mass="19386">MGNHVLHQCRFIIIIKLVIILFTITEGRGFNGVFRITNGIGRWPVVTYRCQTGEKDFGYKELKPGESIDFEFPSSAFKRTLYFCHFYFDGKDKLFDVYSDHADYYSCNLGFPCFSGFHEWIIKEDGFYRHCVFPKPPYFWCHWFPTPPEISTLTTWERILDWS</sequence>
<comment type="similarity">
    <text evidence="2 6">Belongs to the plant self-incompatibility (S1) protein family.</text>
</comment>
<dbReference type="GO" id="GO:0060320">
    <property type="term" value="P:rejection of self pollen"/>
    <property type="evidence" value="ECO:0007669"/>
    <property type="project" value="UniProtKB-KW"/>
</dbReference>
<dbReference type="PANTHER" id="PTHR31232">
    <property type="match status" value="1"/>
</dbReference>
<dbReference type="AlphaFoldDB" id="A0AAW1I6A8"/>
<reference evidence="7" key="1">
    <citation type="submission" date="2024-03" db="EMBL/GenBank/DDBJ databases">
        <title>WGS assembly of Saponaria officinalis var. Norfolk2.</title>
        <authorList>
            <person name="Jenkins J."/>
            <person name="Shu S."/>
            <person name="Grimwood J."/>
            <person name="Barry K."/>
            <person name="Goodstein D."/>
            <person name="Schmutz J."/>
            <person name="Leebens-Mack J."/>
            <person name="Osbourn A."/>
        </authorList>
    </citation>
    <scope>NUCLEOTIDE SEQUENCE [LARGE SCALE GENOMIC DNA]</scope>
    <source>
        <strain evidence="7">JIC</strain>
    </source>
</reference>
<keyword evidence="4 6" id="KW-0964">Secreted</keyword>
<evidence type="ECO:0000256" key="6">
    <source>
        <dbReference type="RuleBase" id="RU367044"/>
    </source>
</evidence>
<comment type="subcellular location">
    <subcellularLocation>
        <location evidence="1 6">Secreted</location>
    </subcellularLocation>
</comment>
<evidence type="ECO:0000256" key="3">
    <source>
        <dbReference type="ARBA" id="ARBA00022471"/>
    </source>
</evidence>
<proteinExistence type="inferred from homology"/>
<dbReference type="EMBL" id="JBDFQZ010000010">
    <property type="protein sequence ID" value="KAK9684710.1"/>
    <property type="molecule type" value="Genomic_DNA"/>
</dbReference>
<evidence type="ECO:0000256" key="2">
    <source>
        <dbReference type="ARBA" id="ARBA00005581"/>
    </source>
</evidence>
<keyword evidence="5" id="KW-0732">Signal</keyword>
<comment type="caution">
    <text evidence="7">The sequence shown here is derived from an EMBL/GenBank/DDBJ whole genome shotgun (WGS) entry which is preliminary data.</text>
</comment>
<evidence type="ECO:0000313" key="7">
    <source>
        <dbReference type="EMBL" id="KAK9684710.1"/>
    </source>
</evidence>
<accession>A0AAW1I6A8</accession>
<keyword evidence="3 6" id="KW-0713">Self-incompatibility</keyword>
<evidence type="ECO:0000256" key="5">
    <source>
        <dbReference type="ARBA" id="ARBA00022729"/>
    </source>
</evidence>
<name>A0AAW1I6A8_SAPOF</name>
<evidence type="ECO:0000256" key="1">
    <source>
        <dbReference type="ARBA" id="ARBA00004613"/>
    </source>
</evidence>
<protein>
    <recommendedName>
        <fullName evidence="6">S-protein homolog</fullName>
    </recommendedName>
</protein>
<organism evidence="7 8">
    <name type="scientific">Saponaria officinalis</name>
    <name type="common">Common soapwort</name>
    <name type="synonym">Lychnis saponaria</name>
    <dbReference type="NCBI Taxonomy" id="3572"/>
    <lineage>
        <taxon>Eukaryota</taxon>
        <taxon>Viridiplantae</taxon>
        <taxon>Streptophyta</taxon>
        <taxon>Embryophyta</taxon>
        <taxon>Tracheophyta</taxon>
        <taxon>Spermatophyta</taxon>
        <taxon>Magnoliopsida</taxon>
        <taxon>eudicotyledons</taxon>
        <taxon>Gunneridae</taxon>
        <taxon>Pentapetalae</taxon>
        <taxon>Caryophyllales</taxon>
        <taxon>Caryophyllaceae</taxon>
        <taxon>Caryophylleae</taxon>
        <taxon>Saponaria</taxon>
    </lineage>
</organism>
<evidence type="ECO:0000256" key="4">
    <source>
        <dbReference type="ARBA" id="ARBA00022525"/>
    </source>
</evidence>
<dbReference type="InterPro" id="IPR010264">
    <property type="entry name" value="Self-incomp_S1"/>
</dbReference>
<evidence type="ECO:0000313" key="8">
    <source>
        <dbReference type="Proteomes" id="UP001443914"/>
    </source>
</evidence>